<dbReference type="EMBL" id="MNZT01000010">
    <property type="protein sequence ID" value="OIP99735.1"/>
    <property type="molecule type" value="Genomic_DNA"/>
</dbReference>
<dbReference type="STRING" id="1817892.AUK40_00565"/>
<dbReference type="InterPro" id="IPR001995">
    <property type="entry name" value="Peptidase_A2_cat"/>
</dbReference>
<proteinExistence type="predicted"/>
<dbReference type="InterPro" id="IPR034122">
    <property type="entry name" value="Retropepsin-like_bacterial"/>
</dbReference>
<comment type="caution">
    <text evidence="3">The sequence shown here is derived from an EMBL/GenBank/DDBJ whole genome shotgun (WGS) entry which is preliminary data.</text>
</comment>
<sequence length="234" mass="25989">MKKFLSLFAPLFVIVFMGLTWSELSRINHQQQTLLEDVTELSQTSSPELEQVNSSLRSLGSDVGALKEQLQVISQETLSTLTSTEWQTNGDLSFLTSFGFIEVPILRKSNYYEVRVQINGQNAYLLLDTGASQSTLDLTRSERFNATSHPSTAEREFVGIGGSSMTTVRYTLDTLTIDAIELKKVDISAIDLQALNDSLEKVGAYPIDGLLGDDLLSPNDGIIDYAHEKLYLRK</sequence>
<dbReference type="CDD" id="cd05483">
    <property type="entry name" value="retropepsin_like_bacteria"/>
    <property type="match status" value="1"/>
</dbReference>
<dbReference type="Gene3D" id="2.40.70.10">
    <property type="entry name" value="Acid Proteases"/>
    <property type="match status" value="1"/>
</dbReference>
<protein>
    <recommendedName>
        <fullName evidence="2">Peptidase A2 domain-containing protein</fullName>
    </recommendedName>
</protein>
<evidence type="ECO:0000313" key="4">
    <source>
        <dbReference type="Proteomes" id="UP000183245"/>
    </source>
</evidence>
<name>A0A1J5J2S9_9BACT</name>
<keyword evidence="1" id="KW-0378">Hydrolase</keyword>
<dbReference type="Pfam" id="PF13650">
    <property type="entry name" value="Asp_protease_2"/>
    <property type="match status" value="1"/>
</dbReference>
<dbReference type="GO" id="GO:0004190">
    <property type="term" value="F:aspartic-type endopeptidase activity"/>
    <property type="evidence" value="ECO:0007669"/>
    <property type="project" value="InterPro"/>
</dbReference>
<evidence type="ECO:0000256" key="1">
    <source>
        <dbReference type="ARBA" id="ARBA00022801"/>
    </source>
</evidence>
<dbReference type="Proteomes" id="UP000183245">
    <property type="component" value="Unassembled WGS sequence"/>
</dbReference>
<dbReference type="GO" id="GO:0006508">
    <property type="term" value="P:proteolysis"/>
    <property type="evidence" value="ECO:0007669"/>
    <property type="project" value="InterPro"/>
</dbReference>
<evidence type="ECO:0000313" key="3">
    <source>
        <dbReference type="EMBL" id="OIP99735.1"/>
    </source>
</evidence>
<gene>
    <name evidence="3" type="ORF">AUK40_00565</name>
</gene>
<accession>A0A1J5J2S9</accession>
<organism evidence="3 4">
    <name type="scientific">Candidatus Wirthbacteria bacterium CG2_30_54_11</name>
    <dbReference type="NCBI Taxonomy" id="1817892"/>
    <lineage>
        <taxon>Bacteria</taxon>
        <taxon>Candidatus Wirthbacteria</taxon>
    </lineage>
</organism>
<dbReference type="PROSITE" id="PS50175">
    <property type="entry name" value="ASP_PROT_RETROV"/>
    <property type="match status" value="1"/>
</dbReference>
<reference evidence="3 4" key="1">
    <citation type="journal article" date="2016" name="Environ. Microbiol.">
        <title>Genomic resolution of a cold subsurface aquifer community provides metabolic insights for novel microbes adapted to high CO concentrations.</title>
        <authorList>
            <person name="Probst A.J."/>
            <person name="Castelle C.J."/>
            <person name="Singh A."/>
            <person name="Brown C.T."/>
            <person name="Anantharaman K."/>
            <person name="Sharon I."/>
            <person name="Hug L.A."/>
            <person name="Burstein D."/>
            <person name="Emerson J.B."/>
            <person name="Thomas B.C."/>
            <person name="Banfield J.F."/>
        </authorList>
    </citation>
    <scope>NUCLEOTIDE SEQUENCE [LARGE SCALE GENOMIC DNA]</scope>
    <source>
        <strain evidence="3">CG2_30_54_11</strain>
    </source>
</reference>
<dbReference type="SUPFAM" id="SSF50630">
    <property type="entry name" value="Acid proteases"/>
    <property type="match status" value="1"/>
</dbReference>
<dbReference type="AlphaFoldDB" id="A0A1J5J2S9"/>
<feature type="domain" description="Peptidase A2" evidence="2">
    <location>
        <begin position="123"/>
        <end position="162"/>
    </location>
</feature>
<dbReference type="InterPro" id="IPR021109">
    <property type="entry name" value="Peptidase_aspartic_dom_sf"/>
</dbReference>
<evidence type="ECO:0000259" key="2">
    <source>
        <dbReference type="PROSITE" id="PS50175"/>
    </source>
</evidence>